<feature type="compositionally biased region" description="Polar residues" evidence="1">
    <location>
        <begin position="286"/>
        <end position="298"/>
    </location>
</feature>
<keyword evidence="2" id="KW-0812">Transmembrane</keyword>
<feature type="transmembrane region" description="Helical" evidence="2">
    <location>
        <begin position="407"/>
        <end position="430"/>
    </location>
</feature>
<dbReference type="RefSeq" id="XP_052757094.1">
    <property type="nucleotide sequence ID" value="XM_052901134.1"/>
</dbReference>
<organism evidence="3 4">
    <name type="scientific">Galleria mellonella</name>
    <name type="common">Greater wax moth</name>
    <dbReference type="NCBI Taxonomy" id="7137"/>
    <lineage>
        <taxon>Eukaryota</taxon>
        <taxon>Metazoa</taxon>
        <taxon>Ecdysozoa</taxon>
        <taxon>Arthropoda</taxon>
        <taxon>Hexapoda</taxon>
        <taxon>Insecta</taxon>
        <taxon>Pterygota</taxon>
        <taxon>Neoptera</taxon>
        <taxon>Endopterygota</taxon>
        <taxon>Lepidoptera</taxon>
        <taxon>Glossata</taxon>
        <taxon>Ditrysia</taxon>
        <taxon>Pyraloidea</taxon>
        <taxon>Pyralidae</taxon>
        <taxon>Galleriinae</taxon>
        <taxon>Galleria</taxon>
    </lineage>
</organism>
<feature type="compositionally biased region" description="Polar residues" evidence="1">
    <location>
        <begin position="258"/>
        <end position="278"/>
    </location>
</feature>
<accession>A0ABM3N0K8</accession>
<evidence type="ECO:0000313" key="4">
    <source>
        <dbReference type="RefSeq" id="XP_052757094.1"/>
    </source>
</evidence>
<name>A0ABM3N0K8_GALME</name>
<keyword evidence="2" id="KW-0472">Membrane</keyword>
<evidence type="ECO:0000256" key="1">
    <source>
        <dbReference type="SAM" id="MobiDB-lite"/>
    </source>
</evidence>
<feature type="region of interest" description="Disordered" evidence="1">
    <location>
        <begin position="252"/>
        <end position="298"/>
    </location>
</feature>
<feature type="region of interest" description="Disordered" evidence="1">
    <location>
        <begin position="36"/>
        <end position="92"/>
    </location>
</feature>
<gene>
    <name evidence="4" type="primary">LOC113517973</name>
</gene>
<keyword evidence="2" id="KW-1133">Transmembrane helix</keyword>
<evidence type="ECO:0000313" key="3">
    <source>
        <dbReference type="Proteomes" id="UP001652740"/>
    </source>
</evidence>
<dbReference type="GeneID" id="113517973"/>
<evidence type="ECO:0000256" key="2">
    <source>
        <dbReference type="SAM" id="Phobius"/>
    </source>
</evidence>
<dbReference type="Proteomes" id="UP001652740">
    <property type="component" value="Unplaced"/>
</dbReference>
<feature type="transmembrane region" description="Helical" evidence="2">
    <location>
        <begin position="504"/>
        <end position="528"/>
    </location>
</feature>
<feature type="transmembrane region" description="Helical" evidence="2">
    <location>
        <begin position="436"/>
        <end position="456"/>
    </location>
</feature>
<sequence length="545" mass="61046">MESPKIVYKYYSNPAFCAQSEVLFAQKSCVTKIVSPNRQRMPPLGANSPRKPSEPNNRIVRTDISDNPLRMSPAGRNRDEPPELPPKPLKFQPRNFYRQSSLVYKPTRATVRCRTRSEDLEMAEFRQKRITKYDRNAESDDGLEDSRYKHRYEVIPDDIDDLVDYSPTKKRIVEADVTEIEEYNVDAPDDNELKEIPTEIVKTVNGKTHRYAIVPSDDEEPVRKSNVTFSSPMMSRKDLIATQKLHELLSTPRKLKSYASQPSVRVTPNKSSESSNRYAGTPKKIVSSTPTKGVTPSKSCANLASRSLATSPISPKAQQKLNYGLADEFNRSDVFVTSFREKSHDRSLDLDRRNSSRESRRMREPKKDRTTAVIMPRIAPAASSVYSDDTYKSYNNLKTVNAATASLTIAAMMLTLCGGLTTGLSFYMMYTMGRRYYLDFAVLAGFTCFLLGLLGFRSRRQQLLPNRNYVSGYIVLSSFSLLSAFGLLILLTVQPQPGSPVNDITSGAVCGVSILSLGLASVGVLASYCCARDPPDNRVGTATWY</sequence>
<keyword evidence="3" id="KW-1185">Reference proteome</keyword>
<proteinExistence type="predicted"/>
<protein>
    <submittedName>
        <fullName evidence="4">Uncharacterized protein LOC113517973</fullName>
    </submittedName>
</protein>
<feature type="transmembrane region" description="Helical" evidence="2">
    <location>
        <begin position="468"/>
        <end position="492"/>
    </location>
</feature>
<reference evidence="4" key="1">
    <citation type="submission" date="2025-08" db="UniProtKB">
        <authorList>
            <consortium name="RefSeq"/>
        </authorList>
    </citation>
    <scope>IDENTIFICATION</scope>
    <source>
        <tissue evidence="4">Whole larvae</tissue>
    </source>
</reference>
<feature type="region of interest" description="Disordered" evidence="1">
    <location>
        <begin position="346"/>
        <end position="368"/>
    </location>
</feature>